<accession>A0A1Q2CPZ2</accession>
<dbReference type="PANTHER" id="PTHR24221">
    <property type="entry name" value="ATP-BINDING CASSETTE SUB-FAMILY B"/>
    <property type="match status" value="1"/>
</dbReference>
<name>A0A1Q2CPZ2_9ACTN</name>
<gene>
    <name evidence="11" type="ORF">BW730_12370</name>
</gene>
<keyword evidence="3" id="KW-0547">Nucleotide-binding</keyword>
<evidence type="ECO:0000256" key="7">
    <source>
        <dbReference type="SAM" id="MobiDB-lite"/>
    </source>
</evidence>
<proteinExistence type="predicted"/>
<dbReference type="GO" id="GO:0140359">
    <property type="term" value="F:ABC-type transporter activity"/>
    <property type="evidence" value="ECO:0007669"/>
    <property type="project" value="InterPro"/>
</dbReference>
<feature type="region of interest" description="Disordered" evidence="7">
    <location>
        <begin position="521"/>
        <end position="542"/>
    </location>
</feature>
<dbReference type="PROSITE" id="PS00211">
    <property type="entry name" value="ABC_TRANSPORTER_1"/>
    <property type="match status" value="1"/>
</dbReference>
<dbReference type="InterPro" id="IPR039421">
    <property type="entry name" value="Type_1_exporter"/>
</dbReference>
<feature type="transmembrane region" description="Helical" evidence="8">
    <location>
        <begin position="246"/>
        <end position="267"/>
    </location>
</feature>
<keyword evidence="4" id="KW-0067">ATP-binding</keyword>
<dbReference type="SUPFAM" id="SSF90123">
    <property type="entry name" value="ABC transporter transmembrane region"/>
    <property type="match status" value="1"/>
</dbReference>
<evidence type="ECO:0000256" key="5">
    <source>
        <dbReference type="ARBA" id="ARBA00022989"/>
    </source>
</evidence>
<dbReference type="Pfam" id="PF00005">
    <property type="entry name" value="ABC_tran"/>
    <property type="match status" value="1"/>
</dbReference>
<dbReference type="GO" id="GO:0005524">
    <property type="term" value="F:ATP binding"/>
    <property type="evidence" value="ECO:0007669"/>
    <property type="project" value="UniProtKB-KW"/>
</dbReference>
<dbReference type="GO" id="GO:0034040">
    <property type="term" value="F:ATPase-coupled lipid transmembrane transporter activity"/>
    <property type="evidence" value="ECO:0007669"/>
    <property type="project" value="TreeGrafter"/>
</dbReference>
<dbReference type="InterPro" id="IPR017871">
    <property type="entry name" value="ABC_transporter-like_CS"/>
</dbReference>
<dbReference type="InterPro" id="IPR011527">
    <property type="entry name" value="ABC1_TM_dom"/>
</dbReference>
<evidence type="ECO:0000259" key="10">
    <source>
        <dbReference type="PROSITE" id="PS50929"/>
    </source>
</evidence>
<sequence>MRRLLGELLAAIPKGRGRLILAIAMASLASASSVALMGVSAWLISFAAMAPPVLYLQPAAVGVRAFGISRGVFRYAERIFGHEVALRMQGALRVRVFDKLAGTTLIGRRRGDLLTRVVADVNAVQDLVVRVVIPFVSASVVVLGTTVMLAVFNLPSALALFATAALAGVVLPWWTQRMSLAADVAAVPTRGRLGDGVRELALTSTDLVAYGADGAELDRLLAIDDELRAQEARGAWVRGIATGGQLVASGVAVALAMYFGTSAVAAGDLDPRFLAVLALTPLAMHEVLGTFAQAAQTYTRARSALDRLTEVIDATPVGTGDVTDGDAPTPGLRFDDATVGWPGSGPVLAGVDLTVAPGERVALVGPSGIGKTTIAATALGLIPAMGGRISRGGRVGYLEQDAHIFATTVAENVRIGDRDATDEDIVNALREAGLDLAPQRLIGEEGTTLSGGERRRLAVSRLLVGERQLIILDEPTEHLDRETADALMADVWAAFDGDPVLVITHDPEVMAACDRVVTVEGPDLRRGPSTSSSRAGEPGATT</sequence>
<dbReference type="Gene3D" id="1.20.1560.10">
    <property type="entry name" value="ABC transporter type 1, transmembrane domain"/>
    <property type="match status" value="1"/>
</dbReference>
<organism evidence="11 12">
    <name type="scientific">Tessaracoccus aquimaris</name>
    <dbReference type="NCBI Taxonomy" id="1332264"/>
    <lineage>
        <taxon>Bacteria</taxon>
        <taxon>Bacillati</taxon>
        <taxon>Actinomycetota</taxon>
        <taxon>Actinomycetes</taxon>
        <taxon>Propionibacteriales</taxon>
        <taxon>Propionibacteriaceae</taxon>
        <taxon>Tessaracoccus</taxon>
    </lineage>
</organism>
<feature type="transmembrane region" description="Helical" evidence="8">
    <location>
        <begin position="157"/>
        <end position="174"/>
    </location>
</feature>
<dbReference type="RefSeq" id="WP_077686503.1">
    <property type="nucleotide sequence ID" value="NZ_CP019606.1"/>
</dbReference>
<dbReference type="NCBIfam" id="TIGR02868">
    <property type="entry name" value="CydC"/>
    <property type="match status" value="1"/>
</dbReference>
<dbReference type="GO" id="GO:0034775">
    <property type="term" value="P:glutathione transmembrane transport"/>
    <property type="evidence" value="ECO:0007669"/>
    <property type="project" value="InterPro"/>
</dbReference>
<keyword evidence="5 8" id="KW-1133">Transmembrane helix</keyword>
<keyword evidence="6 8" id="KW-0472">Membrane</keyword>
<dbReference type="InterPro" id="IPR003593">
    <property type="entry name" value="AAA+_ATPase"/>
</dbReference>
<dbReference type="KEGG" id="tes:BW730_12370"/>
<evidence type="ECO:0000313" key="11">
    <source>
        <dbReference type="EMBL" id="AQP48173.1"/>
    </source>
</evidence>
<feature type="domain" description="ABC transporter" evidence="9">
    <location>
        <begin position="332"/>
        <end position="542"/>
    </location>
</feature>
<dbReference type="SMART" id="SM00382">
    <property type="entry name" value="AAA"/>
    <property type="match status" value="1"/>
</dbReference>
<dbReference type="EMBL" id="CP019606">
    <property type="protein sequence ID" value="AQP48173.1"/>
    <property type="molecule type" value="Genomic_DNA"/>
</dbReference>
<dbReference type="PANTHER" id="PTHR24221:SF654">
    <property type="entry name" value="ATP-BINDING CASSETTE SUB-FAMILY B MEMBER 6"/>
    <property type="match status" value="1"/>
</dbReference>
<evidence type="ECO:0000256" key="2">
    <source>
        <dbReference type="ARBA" id="ARBA00022692"/>
    </source>
</evidence>
<dbReference type="Pfam" id="PF00664">
    <property type="entry name" value="ABC_membrane"/>
    <property type="match status" value="1"/>
</dbReference>
<evidence type="ECO:0000256" key="3">
    <source>
        <dbReference type="ARBA" id="ARBA00022741"/>
    </source>
</evidence>
<evidence type="ECO:0000256" key="8">
    <source>
        <dbReference type="SAM" id="Phobius"/>
    </source>
</evidence>
<dbReference type="SUPFAM" id="SSF52540">
    <property type="entry name" value="P-loop containing nucleoside triphosphate hydrolases"/>
    <property type="match status" value="1"/>
</dbReference>
<reference evidence="12" key="1">
    <citation type="submission" date="2017-02" db="EMBL/GenBank/DDBJ databases">
        <title>Tessaracoccus aquaemaris sp. nov., isolated from the intestine of a Korean rockfish, Sebastes schlegelii, in a marine aquaculture pond.</title>
        <authorList>
            <person name="Tak E.J."/>
            <person name="Bae J.-W."/>
        </authorList>
    </citation>
    <scope>NUCLEOTIDE SEQUENCE [LARGE SCALE GENOMIC DNA]</scope>
    <source>
        <strain evidence="12">NSG39</strain>
    </source>
</reference>
<dbReference type="Gene3D" id="3.40.50.300">
    <property type="entry name" value="P-loop containing nucleotide triphosphate hydrolases"/>
    <property type="match status" value="1"/>
</dbReference>
<feature type="domain" description="ABC transmembrane type-1" evidence="10">
    <location>
        <begin position="20"/>
        <end position="300"/>
    </location>
</feature>
<feature type="transmembrane region" description="Helical" evidence="8">
    <location>
        <begin position="273"/>
        <end position="292"/>
    </location>
</feature>
<dbReference type="GO" id="GO:0045454">
    <property type="term" value="P:cell redox homeostasis"/>
    <property type="evidence" value="ECO:0007669"/>
    <property type="project" value="InterPro"/>
</dbReference>
<dbReference type="InterPro" id="IPR027417">
    <property type="entry name" value="P-loop_NTPase"/>
</dbReference>
<dbReference type="STRING" id="1332264.BW730_12370"/>
<dbReference type="InterPro" id="IPR003439">
    <property type="entry name" value="ABC_transporter-like_ATP-bd"/>
</dbReference>
<feature type="transmembrane region" description="Helical" evidence="8">
    <location>
        <begin position="131"/>
        <end position="151"/>
    </location>
</feature>
<protein>
    <submittedName>
        <fullName evidence="11">Thiol reductant ABC exporter subunit CydC</fullName>
    </submittedName>
</protein>
<evidence type="ECO:0000259" key="9">
    <source>
        <dbReference type="PROSITE" id="PS50893"/>
    </source>
</evidence>
<evidence type="ECO:0000313" key="12">
    <source>
        <dbReference type="Proteomes" id="UP000188145"/>
    </source>
</evidence>
<dbReference type="InterPro" id="IPR036640">
    <property type="entry name" value="ABC1_TM_sf"/>
</dbReference>
<evidence type="ECO:0000256" key="6">
    <source>
        <dbReference type="ARBA" id="ARBA00023136"/>
    </source>
</evidence>
<dbReference type="Proteomes" id="UP000188145">
    <property type="component" value="Chromosome"/>
</dbReference>
<dbReference type="InterPro" id="IPR014223">
    <property type="entry name" value="ABC_CydC/D"/>
</dbReference>
<feature type="transmembrane region" description="Helical" evidence="8">
    <location>
        <begin position="20"/>
        <end position="48"/>
    </location>
</feature>
<feature type="compositionally biased region" description="Polar residues" evidence="7">
    <location>
        <begin position="528"/>
        <end position="542"/>
    </location>
</feature>
<dbReference type="GO" id="GO:0016887">
    <property type="term" value="F:ATP hydrolysis activity"/>
    <property type="evidence" value="ECO:0007669"/>
    <property type="project" value="InterPro"/>
</dbReference>
<keyword evidence="2 8" id="KW-0812">Transmembrane</keyword>
<dbReference type="AlphaFoldDB" id="A0A1Q2CPZ2"/>
<comment type="subcellular location">
    <subcellularLocation>
        <location evidence="1">Cell membrane</location>
        <topology evidence="1">Multi-pass membrane protein</topology>
    </subcellularLocation>
</comment>
<dbReference type="CDD" id="cd03228">
    <property type="entry name" value="ABCC_MRP_Like"/>
    <property type="match status" value="1"/>
</dbReference>
<evidence type="ECO:0000256" key="4">
    <source>
        <dbReference type="ARBA" id="ARBA00022840"/>
    </source>
</evidence>
<dbReference type="GO" id="GO:0005886">
    <property type="term" value="C:plasma membrane"/>
    <property type="evidence" value="ECO:0007669"/>
    <property type="project" value="UniProtKB-SubCell"/>
</dbReference>
<dbReference type="PROSITE" id="PS50893">
    <property type="entry name" value="ABC_TRANSPORTER_2"/>
    <property type="match status" value="1"/>
</dbReference>
<dbReference type="PROSITE" id="PS50929">
    <property type="entry name" value="ABC_TM1F"/>
    <property type="match status" value="1"/>
</dbReference>
<keyword evidence="12" id="KW-1185">Reference proteome</keyword>
<feature type="transmembrane region" description="Helical" evidence="8">
    <location>
        <begin position="54"/>
        <end position="73"/>
    </location>
</feature>
<dbReference type="OrthoDB" id="3237158at2"/>
<evidence type="ECO:0000256" key="1">
    <source>
        <dbReference type="ARBA" id="ARBA00004651"/>
    </source>
</evidence>